<sequence length="215" mass="24225">MMALLRNDLLYWIARRTERWYAREWLAAGAVVLALLVVFAQLIFMLLPGKDDGTGEAPEIVAEMSFVEFQEPTETVQSETRDLSDEIIETDKPADEKPVNWANAVDPTMDFDQRFTARLQVESSADDYPASARRSNLGTVTAAVTLYISADGRIRDVRIRNLRTSSGNIDAFRGDFVQAVRKIFLTKSRLISSPYKSGGEAKDFTWDTTITFTLQ</sequence>
<proteinExistence type="predicted"/>
<dbReference type="SUPFAM" id="SSF74653">
    <property type="entry name" value="TolA/TonB C-terminal domain"/>
    <property type="match status" value="1"/>
</dbReference>
<feature type="transmembrane region" description="Helical" evidence="1">
    <location>
        <begin position="25"/>
        <end position="47"/>
    </location>
</feature>
<dbReference type="AlphaFoldDB" id="H2CFV8"/>
<organism evidence="2 3">
    <name type="scientific">Leptonema illini DSM 21528</name>
    <dbReference type="NCBI Taxonomy" id="929563"/>
    <lineage>
        <taxon>Bacteria</taxon>
        <taxon>Pseudomonadati</taxon>
        <taxon>Spirochaetota</taxon>
        <taxon>Spirochaetia</taxon>
        <taxon>Leptospirales</taxon>
        <taxon>Leptospiraceae</taxon>
        <taxon>Leptonema</taxon>
    </lineage>
</organism>
<dbReference type="Proteomes" id="UP000005737">
    <property type="component" value="Unassembled WGS sequence"/>
</dbReference>
<dbReference type="HOGENOM" id="CLU_1281901_0_0_12"/>
<keyword evidence="1" id="KW-1133">Transmembrane helix</keyword>
<dbReference type="STRING" id="183.GCA_002009735_02446"/>
<evidence type="ECO:0008006" key="4">
    <source>
        <dbReference type="Google" id="ProtNLM"/>
    </source>
</evidence>
<dbReference type="Gene3D" id="3.30.1150.10">
    <property type="match status" value="1"/>
</dbReference>
<name>H2CFV8_9LEPT</name>
<evidence type="ECO:0000313" key="3">
    <source>
        <dbReference type="Proteomes" id="UP000005737"/>
    </source>
</evidence>
<keyword evidence="3" id="KW-1185">Reference proteome</keyword>
<keyword evidence="1" id="KW-0812">Transmembrane</keyword>
<evidence type="ECO:0000256" key="1">
    <source>
        <dbReference type="SAM" id="Phobius"/>
    </source>
</evidence>
<evidence type="ECO:0000313" key="2">
    <source>
        <dbReference type="EMBL" id="EHQ06807.1"/>
    </source>
</evidence>
<protein>
    <recommendedName>
        <fullName evidence="4">TonB family protein</fullName>
    </recommendedName>
</protein>
<keyword evidence="1" id="KW-0472">Membrane</keyword>
<dbReference type="RefSeq" id="WP_002772495.1">
    <property type="nucleotide sequence ID" value="NZ_JH597773.1"/>
</dbReference>
<accession>H2CFV8</accession>
<dbReference type="EMBL" id="JH597773">
    <property type="protein sequence ID" value="EHQ06807.1"/>
    <property type="molecule type" value="Genomic_DNA"/>
</dbReference>
<reference evidence="2 3" key="1">
    <citation type="submission" date="2011-10" db="EMBL/GenBank/DDBJ databases">
        <title>The Improved High-Quality Draft genome of Leptonema illini DSM 21528.</title>
        <authorList>
            <consortium name="US DOE Joint Genome Institute (JGI-PGF)"/>
            <person name="Lucas S."/>
            <person name="Copeland A."/>
            <person name="Lapidus A."/>
            <person name="Glavina del Rio T."/>
            <person name="Dalin E."/>
            <person name="Tice H."/>
            <person name="Bruce D."/>
            <person name="Goodwin L."/>
            <person name="Pitluck S."/>
            <person name="Peters L."/>
            <person name="Mikhailova N."/>
            <person name="Held B."/>
            <person name="Kyrpides N."/>
            <person name="Mavromatis K."/>
            <person name="Ivanova N."/>
            <person name="Markowitz V."/>
            <person name="Cheng J.-F."/>
            <person name="Hugenholtz P."/>
            <person name="Woyke T."/>
            <person name="Wu D."/>
            <person name="Gronow S."/>
            <person name="Wellnitz S."/>
            <person name="Brambilla E.-M."/>
            <person name="Klenk H.-P."/>
            <person name="Eisen J.A."/>
        </authorList>
    </citation>
    <scope>NUCLEOTIDE SEQUENCE [LARGE SCALE GENOMIC DNA]</scope>
    <source>
        <strain evidence="2 3">DSM 21528</strain>
    </source>
</reference>
<gene>
    <name evidence="2" type="ORF">Lepil_2129</name>
</gene>